<dbReference type="PROSITE" id="PS01332">
    <property type="entry name" value="HTH_RRF2_1"/>
    <property type="match status" value="1"/>
</dbReference>
<sequence>MRLTNYTDYSLRVLIYLGLKKDDELGTIKDIAEFYHISKNHLMKITHELGKLGYIETIRGRNGGIRLAKHPKDINIGEVVSKTEEDFHIVDCFSQGGNYCVISPTCKLKHVLFEALQAFLKVLKEYTLEDLIENKDDIYQLLRT</sequence>
<dbReference type="InterPro" id="IPR036388">
    <property type="entry name" value="WH-like_DNA-bd_sf"/>
</dbReference>
<proteinExistence type="predicted"/>
<gene>
    <name evidence="4" type="ORF">F7731_11615</name>
</gene>
<dbReference type="InterPro" id="IPR036390">
    <property type="entry name" value="WH_DNA-bd_sf"/>
</dbReference>
<dbReference type="RefSeq" id="WP_151534947.1">
    <property type="nucleotide sequence ID" value="NZ_WBOS01000004.1"/>
</dbReference>
<dbReference type="NCBIfam" id="TIGR00738">
    <property type="entry name" value="rrf2_super"/>
    <property type="match status" value="1"/>
</dbReference>
<dbReference type="AlphaFoldDB" id="A0A6L3V514"/>
<dbReference type="InterPro" id="IPR000944">
    <property type="entry name" value="Tscrpt_reg_Rrf2"/>
</dbReference>
<keyword evidence="1" id="KW-0238">DNA-binding</keyword>
<dbReference type="PROSITE" id="PS51197">
    <property type="entry name" value="HTH_RRF2_2"/>
    <property type="match status" value="1"/>
</dbReference>
<name>A0A6L3V514_9BACI</name>
<dbReference type="EMBL" id="WBOS01000004">
    <property type="protein sequence ID" value="KAB2336143.1"/>
    <property type="molecule type" value="Genomic_DNA"/>
</dbReference>
<dbReference type="PANTHER" id="PTHR33221">
    <property type="entry name" value="WINGED HELIX-TURN-HELIX TRANSCRIPTIONAL REGULATOR, RRF2 FAMILY"/>
    <property type="match status" value="1"/>
</dbReference>
<dbReference type="InterPro" id="IPR030489">
    <property type="entry name" value="TR_Rrf2-type_CS"/>
</dbReference>
<dbReference type="GO" id="GO:0005829">
    <property type="term" value="C:cytosol"/>
    <property type="evidence" value="ECO:0007669"/>
    <property type="project" value="TreeGrafter"/>
</dbReference>
<organism evidence="4 5">
    <name type="scientific">Cytobacillus depressus</name>
    <dbReference type="NCBI Taxonomy" id="1602942"/>
    <lineage>
        <taxon>Bacteria</taxon>
        <taxon>Bacillati</taxon>
        <taxon>Bacillota</taxon>
        <taxon>Bacilli</taxon>
        <taxon>Bacillales</taxon>
        <taxon>Bacillaceae</taxon>
        <taxon>Cytobacillus</taxon>
    </lineage>
</organism>
<accession>A0A6L3V514</accession>
<dbReference type="SUPFAM" id="SSF46785">
    <property type="entry name" value="Winged helix' DNA-binding domain"/>
    <property type="match status" value="1"/>
</dbReference>
<dbReference type="Pfam" id="PF02082">
    <property type="entry name" value="Rrf2"/>
    <property type="match status" value="1"/>
</dbReference>
<protein>
    <recommendedName>
        <fullName evidence="3">HTH-type transcriptional regulator NsrR</fullName>
    </recommendedName>
</protein>
<evidence type="ECO:0000313" key="4">
    <source>
        <dbReference type="EMBL" id="KAB2336143.1"/>
    </source>
</evidence>
<evidence type="ECO:0000256" key="3">
    <source>
        <dbReference type="ARBA" id="ARBA00040173"/>
    </source>
</evidence>
<dbReference type="Proteomes" id="UP000481030">
    <property type="component" value="Unassembled WGS sequence"/>
</dbReference>
<evidence type="ECO:0000313" key="5">
    <source>
        <dbReference type="Proteomes" id="UP000481030"/>
    </source>
</evidence>
<dbReference type="GO" id="GO:0003700">
    <property type="term" value="F:DNA-binding transcription factor activity"/>
    <property type="evidence" value="ECO:0007669"/>
    <property type="project" value="TreeGrafter"/>
</dbReference>
<reference evidence="4 5" key="1">
    <citation type="journal article" date="2016" name="Antonie Van Leeuwenhoek">
        <title>Bacillus depressus sp. nov., isolated from soil of a sunflower field.</title>
        <authorList>
            <person name="Wei X."/>
            <person name="Xin D."/>
            <person name="Xin Y."/>
            <person name="Zhang H."/>
            <person name="Wang T."/>
            <person name="Zhang J."/>
        </authorList>
    </citation>
    <scope>NUCLEOTIDE SEQUENCE [LARGE SCALE GENOMIC DNA]</scope>
    <source>
        <strain evidence="4 5">BZ1</strain>
    </source>
</reference>
<dbReference type="GO" id="GO:0003677">
    <property type="term" value="F:DNA binding"/>
    <property type="evidence" value="ECO:0007669"/>
    <property type="project" value="UniProtKB-KW"/>
</dbReference>
<keyword evidence="5" id="KW-1185">Reference proteome</keyword>
<evidence type="ECO:0000256" key="2">
    <source>
        <dbReference type="ARBA" id="ARBA00034078"/>
    </source>
</evidence>
<dbReference type="PANTHER" id="PTHR33221:SF4">
    <property type="entry name" value="HTH-TYPE TRANSCRIPTIONAL REPRESSOR NSRR"/>
    <property type="match status" value="1"/>
</dbReference>
<comment type="cofactor">
    <cofactor evidence="2">
        <name>[2Fe-2S] cluster</name>
        <dbReference type="ChEBI" id="CHEBI:190135"/>
    </cofactor>
</comment>
<dbReference type="OrthoDB" id="9795923at2"/>
<dbReference type="Gene3D" id="1.10.10.10">
    <property type="entry name" value="Winged helix-like DNA-binding domain superfamily/Winged helix DNA-binding domain"/>
    <property type="match status" value="1"/>
</dbReference>
<evidence type="ECO:0000256" key="1">
    <source>
        <dbReference type="ARBA" id="ARBA00023125"/>
    </source>
</evidence>
<comment type="caution">
    <text evidence="4">The sequence shown here is derived from an EMBL/GenBank/DDBJ whole genome shotgun (WGS) entry which is preliminary data.</text>
</comment>